<accession>A0A2Z6IE92</accession>
<feature type="domain" description="Thioredoxin-like fold" evidence="1">
    <location>
        <begin position="1"/>
        <end position="81"/>
    </location>
</feature>
<dbReference type="InterPro" id="IPR005243">
    <property type="entry name" value="THIRX-like_proc"/>
</dbReference>
<dbReference type="InterPro" id="IPR012336">
    <property type="entry name" value="Thioredoxin-like_fold"/>
</dbReference>
<proteinExistence type="predicted"/>
<dbReference type="OrthoDB" id="9800630at2"/>
<sequence length="105" mass="10750">MKIQVFGTGCSKCAMAFERVRSCVEGLVASGELPPGVEVEKVEDVMAMIRLGIMSTPAVVIDGRVVATGRIPDADEIRAWVSGGTDSETANAAPSCGCGGCGCGR</sequence>
<dbReference type="PANTHER" id="PTHR36450">
    <property type="entry name" value="THIOREDOXIN"/>
    <property type="match status" value="1"/>
</dbReference>
<gene>
    <name evidence="2" type="ORF">SUTMEG_14290</name>
</gene>
<organism evidence="2 3">
    <name type="scientific">Sutterella megalosphaeroides</name>
    <dbReference type="NCBI Taxonomy" id="2494234"/>
    <lineage>
        <taxon>Bacteria</taxon>
        <taxon>Pseudomonadati</taxon>
        <taxon>Pseudomonadota</taxon>
        <taxon>Betaproteobacteria</taxon>
        <taxon>Burkholderiales</taxon>
        <taxon>Sutterellaceae</taxon>
        <taxon>Sutterella</taxon>
    </lineage>
</organism>
<dbReference type="Pfam" id="PF13192">
    <property type="entry name" value="Thioredoxin_3"/>
    <property type="match status" value="1"/>
</dbReference>
<name>A0A2Z6IE92_9BURK</name>
<dbReference type="Gene3D" id="3.40.30.10">
    <property type="entry name" value="Glutaredoxin"/>
    <property type="match status" value="1"/>
</dbReference>
<dbReference type="Proteomes" id="UP000271003">
    <property type="component" value="Chromosome"/>
</dbReference>
<dbReference type="AlphaFoldDB" id="A0A2Z6IE92"/>
<dbReference type="NCBIfam" id="TIGR00412">
    <property type="entry name" value="redox_disulf_2"/>
    <property type="match status" value="1"/>
</dbReference>
<reference evidence="2 3" key="1">
    <citation type="journal article" date="2018" name="Int. J. Syst. Evol. Microbiol.">
        <title>Mesosutterella multiformis gen. nov., sp. nov., a member of the family Sutterellaceae and Sutterella megalosphaeroides sp. nov., isolated from human faeces.</title>
        <authorList>
            <person name="Sakamoto M."/>
            <person name="Ikeyama N."/>
            <person name="Kunihiro T."/>
            <person name="Iino T."/>
            <person name="Yuki M."/>
            <person name="Ohkuma M."/>
        </authorList>
    </citation>
    <scope>NUCLEOTIDE SEQUENCE [LARGE SCALE GENOMIC DNA]</scope>
    <source>
        <strain evidence="2 3">6FBBBH3</strain>
    </source>
</reference>
<dbReference type="KEGG" id="sutt:SUTMEG_14290"/>
<keyword evidence="3" id="KW-1185">Reference proteome</keyword>
<evidence type="ECO:0000313" key="2">
    <source>
        <dbReference type="EMBL" id="BBF23538.1"/>
    </source>
</evidence>
<evidence type="ECO:0000259" key="1">
    <source>
        <dbReference type="Pfam" id="PF13192"/>
    </source>
</evidence>
<dbReference type="PANTHER" id="PTHR36450:SF1">
    <property type="entry name" value="THIOREDOXIN"/>
    <property type="match status" value="1"/>
</dbReference>
<protein>
    <recommendedName>
        <fullName evidence="1">Thioredoxin-like fold domain-containing protein</fullName>
    </recommendedName>
</protein>
<evidence type="ECO:0000313" key="3">
    <source>
        <dbReference type="Proteomes" id="UP000271003"/>
    </source>
</evidence>
<dbReference type="InterPro" id="IPR036249">
    <property type="entry name" value="Thioredoxin-like_sf"/>
</dbReference>
<dbReference type="SUPFAM" id="SSF52833">
    <property type="entry name" value="Thioredoxin-like"/>
    <property type="match status" value="1"/>
</dbReference>
<dbReference type="RefSeq" id="WP_120177139.1">
    <property type="nucleotide sequence ID" value="NZ_AP018786.1"/>
</dbReference>
<dbReference type="EMBL" id="AP018786">
    <property type="protein sequence ID" value="BBF23538.1"/>
    <property type="molecule type" value="Genomic_DNA"/>
</dbReference>